<feature type="transmembrane region" description="Helical" evidence="2">
    <location>
        <begin position="12"/>
        <end position="30"/>
    </location>
</feature>
<protein>
    <submittedName>
        <fullName evidence="3">Uncharacterized protein</fullName>
    </submittedName>
</protein>
<dbReference type="PROSITE" id="PS51257">
    <property type="entry name" value="PROKAR_LIPOPROTEIN"/>
    <property type="match status" value="1"/>
</dbReference>
<reference evidence="3" key="1">
    <citation type="submission" date="2022-12" db="EMBL/GenBank/DDBJ databases">
        <title>Jiella pelagia sp. nov., isolated from phosphonate enriched culture of Northwest Pacific surface seawater.</title>
        <authorList>
            <person name="Shin D.Y."/>
            <person name="Hwang C.Y."/>
        </authorList>
    </citation>
    <scope>NUCLEOTIDE SEQUENCE</scope>
    <source>
        <strain evidence="3">HL-NP1</strain>
    </source>
</reference>
<accession>A0ABY7BXJ9</accession>
<evidence type="ECO:0000313" key="4">
    <source>
        <dbReference type="Proteomes" id="UP001164020"/>
    </source>
</evidence>
<keyword evidence="4" id="KW-1185">Reference proteome</keyword>
<dbReference type="RefSeq" id="WP_268879695.1">
    <property type="nucleotide sequence ID" value="NZ_CP114029.1"/>
</dbReference>
<organism evidence="3 4">
    <name type="scientific">Jiella pelagia</name>
    <dbReference type="NCBI Taxonomy" id="2986949"/>
    <lineage>
        <taxon>Bacteria</taxon>
        <taxon>Pseudomonadati</taxon>
        <taxon>Pseudomonadota</taxon>
        <taxon>Alphaproteobacteria</taxon>
        <taxon>Hyphomicrobiales</taxon>
        <taxon>Aurantimonadaceae</taxon>
        <taxon>Jiella</taxon>
    </lineage>
</organism>
<proteinExistence type="predicted"/>
<sequence>MLDWSKIDLLAAGQGLVYLVLAALAACGLMKRKAGDSAKPESKSQNVMQLDGALVDSTSVKQLAAAVKAVNITIMTIHRDSETVGKARVAALQAMVEVIGDLAANVHQTNVLTEREEEERERRDRERLIHENEQLQRDLKEAQRRAGEAAMRRD</sequence>
<evidence type="ECO:0000256" key="2">
    <source>
        <dbReference type="SAM" id="Phobius"/>
    </source>
</evidence>
<evidence type="ECO:0000313" key="3">
    <source>
        <dbReference type="EMBL" id="WAP67243.1"/>
    </source>
</evidence>
<keyword evidence="2" id="KW-0472">Membrane</keyword>
<keyword evidence="2" id="KW-1133">Transmembrane helix</keyword>
<gene>
    <name evidence="3" type="ORF">OH818_16840</name>
</gene>
<dbReference type="EMBL" id="CP114029">
    <property type="protein sequence ID" value="WAP67243.1"/>
    <property type="molecule type" value="Genomic_DNA"/>
</dbReference>
<dbReference type="Proteomes" id="UP001164020">
    <property type="component" value="Chromosome"/>
</dbReference>
<name>A0ABY7BXJ9_9HYPH</name>
<feature type="region of interest" description="Disordered" evidence="1">
    <location>
        <begin position="113"/>
        <end position="154"/>
    </location>
</feature>
<feature type="compositionally biased region" description="Basic and acidic residues" evidence="1">
    <location>
        <begin position="120"/>
        <end position="154"/>
    </location>
</feature>
<evidence type="ECO:0000256" key="1">
    <source>
        <dbReference type="SAM" id="MobiDB-lite"/>
    </source>
</evidence>
<keyword evidence="2" id="KW-0812">Transmembrane</keyword>